<dbReference type="InterPro" id="IPR021840">
    <property type="entry name" value="DUF3433"/>
</dbReference>
<gene>
    <name evidence="2" type="ORF">Q9L58_007297</name>
</gene>
<dbReference type="EMBL" id="JBBBZM010000113">
    <property type="protein sequence ID" value="KAL0633814.1"/>
    <property type="molecule type" value="Genomic_DNA"/>
</dbReference>
<dbReference type="Pfam" id="PF11915">
    <property type="entry name" value="DUF3433"/>
    <property type="match status" value="1"/>
</dbReference>
<protein>
    <submittedName>
        <fullName evidence="2">Uncharacterized protein</fullName>
    </submittedName>
</protein>
<sequence>MNLVVIPLISGIFEDSTLQLPWYGPATQKYLHPLVNGEYELTAGFTYVAYNYAWHNNTLAPFTTERYAILPVANMTQMDESEIWITDTTVYEAKLRCDNALPDISNTDERGVSIKISTVNGNYTVSLCDHRVKDQDEAENNTSGCDLYTTFLTPWTSIAYQISDAAWGRNSATSRAEQTYMFAWASGANPDWNLDPKTSPTPRNLTALFCTTSYYSQAAKVNFTMPSGVVGSVDPYGPVTPFTGIDNFEKAVDGSFHPQLPERYRSSDNTIVGLGYAPQQLPNVDAQLIERYGTRPEEVQYLITPVADMSTPNESNSSIYMENVYGLSWYVLANMTAGTLDNLLEPAILMKKYEEALKQWFVLALSIEIVEENPRSGESHTVNRFRRAKGFTVAKMWARGAEAGVAAAILIATILAVMIGRRTCNLDGEPNTLAAALRLLQASPDLCHAMEDSEYFTPAQIKAMLEQGNRRFELELVLGHGPKVTVTAEQGETAPHAGSSAKAYLEEQPMLRSGMGIVLLVLVGGVTALLTVVYVYSTLRSGIPTVAPLNSFWYKVLFMYLPAAVSLGFDPVLTILASYHCMLGPYQTLNQHNAPSSTSLLIDYDKSPPHFQLLRSIRQRNFPLAALTAALLLSHALAVAFAGLFSAKSVELTRNSTYGAIYPTFGFTGPIQGRSLEMYYILADNLERNLPLPPSVTEEYFVLDFEAWDSSDDIETYSGPSHGVGIDVSCNLVTSDSIHLACDPSSDVHLPSAAYCPENYYITVNDTCWAHVTPSNDISLTQDFTNTSGDFFFQSTDCPNTFFAMWLQRPADPHPPNVTSLYLHSLDTVLLKCETVEKIVALDATTTADRVILDINVTRQLSAQEVLGMYPAYTKSTDRLPHRFIESIRQGLLAEDEVNDSDDIRWFNYLTATIDPSIVRNATNITHLPDTAHLAATFEDVYRRLFAITIGLNLDLLNYGDAVQVTLPCVVLIDKVVVSGLMYKIAAAILFFIMAVLVSLYWGKRRGRFEGHLPRSLGTMYALLYASNAQEECGEVEGVDPEERAKKLRNLGHFYGFGEFYKNQKRHIGIYREGPIISSLRESPNKQG</sequence>
<evidence type="ECO:0000313" key="3">
    <source>
        <dbReference type="Proteomes" id="UP001447188"/>
    </source>
</evidence>
<keyword evidence="3" id="KW-1185">Reference proteome</keyword>
<proteinExistence type="predicted"/>
<reference evidence="2 3" key="1">
    <citation type="submission" date="2024-02" db="EMBL/GenBank/DDBJ databases">
        <title>Discinaceae phylogenomics.</title>
        <authorList>
            <person name="Dirks A.C."/>
            <person name="James T.Y."/>
        </authorList>
    </citation>
    <scope>NUCLEOTIDE SEQUENCE [LARGE SCALE GENOMIC DNA]</scope>
    <source>
        <strain evidence="2 3">ACD0624</strain>
    </source>
</reference>
<feature type="transmembrane region" description="Helical" evidence="1">
    <location>
        <begin position="622"/>
        <end position="645"/>
    </location>
</feature>
<name>A0ABR3GCZ8_9PEZI</name>
<keyword evidence="1" id="KW-0472">Membrane</keyword>
<keyword evidence="1" id="KW-1133">Transmembrane helix</keyword>
<dbReference type="Proteomes" id="UP001447188">
    <property type="component" value="Unassembled WGS sequence"/>
</dbReference>
<feature type="transmembrane region" description="Helical" evidence="1">
    <location>
        <begin position="396"/>
        <end position="419"/>
    </location>
</feature>
<dbReference type="PANTHER" id="PTHR37544:SF3">
    <property type="entry name" value="SPRAY"/>
    <property type="match status" value="1"/>
</dbReference>
<feature type="transmembrane region" description="Helical" evidence="1">
    <location>
        <begin position="981"/>
        <end position="1002"/>
    </location>
</feature>
<feature type="transmembrane region" description="Helical" evidence="1">
    <location>
        <begin position="557"/>
        <end position="579"/>
    </location>
</feature>
<organism evidence="2 3">
    <name type="scientific">Discina gigas</name>
    <dbReference type="NCBI Taxonomy" id="1032678"/>
    <lineage>
        <taxon>Eukaryota</taxon>
        <taxon>Fungi</taxon>
        <taxon>Dikarya</taxon>
        <taxon>Ascomycota</taxon>
        <taxon>Pezizomycotina</taxon>
        <taxon>Pezizomycetes</taxon>
        <taxon>Pezizales</taxon>
        <taxon>Discinaceae</taxon>
        <taxon>Discina</taxon>
    </lineage>
</organism>
<keyword evidence="1" id="KW-0812">Transmembrane</keyword>
<evidence type="ECO:0000256" key="1">
    <source>
        <dbReference type="SAM" id="Phobius"/>
    </source>
</evidence>
<evidence type="ECO:0000313" key="2">
    <source>
        <dbReference type="EMBL" id="KAL0633814.1"/>
    </source>
</evidence>
<comment type="caution">
    <text evidence="2">The sequence shown here is derived from an EMBL/GenBank/DDBJ whole genome shotgun (WGS) entry which is preliminary data.</text>
</comment>
<feature type="transmembrane region" description="Helical" evidence="1">
    <location>
        <begin position="517"/>
        <end position="537"/>
    </location>
</feature>
<accession>A0ABR3GCZ8</accession>
<dbReference type="PANTHER" id="PTHR37544">
    <property type="entry name" value="SPRAY-RELATED"/>
    <property type="match status" value="1"/>
</dbReference>